<feature type="transmembrane region" description="Helical" evidence="6">
    <location>
        <begin position="283"/>
        <end position="308"/>
    </location>
</feature>
<organism evidence="8 9">
    <name type="scientific">Putridiphycobacter roseus</name>
    <dbReference type="NCBI Taxonomy" id="2219161"/>
    <lineage>
        <taxon>Bacteria</taxon>
        <taxon>Pseudomonadati</taxon>
        <taxon>Bacteroidota</taxon>
        <taxon>Flavobacteriia</taxon>
        <taxon>Flavobacteriales</taxon>
        <taxon>Crocinitomicaceae</taxon>
        <taxon>Putridiphycobacter</taxon>
    </lineage>
</organism>
<sequence>MAVFYFNSTQINNFVFNLKNIYLFDLKKYAKIVLVIVGLITLFFMYNLKNLKFDYDFTAFYAQNDPETQFFEAHKNRFGTDNDFVFMSIENDPSIFETDFLKKVAAFVAELGEDSLVKNVACLTNMSEYVKTPYSRLAINVPYLNICDTCDYYNDSLRIFSRPEIEAFFINQDATGMMVRIDHLEYLSKKKCDYLKQSIDQLIEKYGFEKYHLAGRAIGQSYYVDIMKFETLFFIGLSFILIILFLYIAFKSWWGIWLPLLIVSFSMLWIIGFMAAIDAPINIVLTVLPSIMFVVAMSDVIHLVSKYIEELRLGTPKNKAVIRAYKEVGFATLLTSVTTAIGFLSLLTVPMQAIKVFGIYTALGVLFAFFLAYTLLPALLILVKPPPLTEKKITQNFWYKKLHASFLFIIRNKLKLFWVFVLFIGVGIMGMLKVQNNYFLLEDLKEDNFMRQQFTYFDKAYMGLRPFELSVELVDSNKTIFDYEVLRSINRIDSFLESDYGLNQTFSLAKVFKIANRIEHAGQSKYYQFPNEAATAGFLKTLLKLKDKSMLGALVDSSQHYTRISSTMGDIGKIEADKKTLRLHQFIKSEIDSTLIRTQITGTGHILDTNMASISFNLTLGLLMAILIVSLLMGFLYKNLKMVLIALVPNILPLLFLAAILGYLGIDLKVSTAIIFTIAFGIAVDDTIHFMSKFKLELNKGKPFLYALKRTYLSTGRAIILTTLIICAGFLLLLFSDFLGTFYIGLLISLTLVFALLADLVLLPVLILLFYGKKS</sequence>
<feature type="transmembrane region" description="Helical" evidence="6">
    <location>
        <begin position="257"/>
        <end position="277"/>
    </location>
</feature>
<evidence type="ECO:0000256" key="4">
    <source>
        <dbReference type="ARBA" id="ARBA00022989"/>
    </source>
</evidence>
<evidence type="ECO:0000256" key="6">
    <source>
        <dbReference type="SAM" id="Phobius"/>
    </source>
</evidence>
<dbReference type="PROSITE" id="PS50156">
    <property type="entry name" value="SSD"/>
    <property type="match status" value="1"/>
</dbReference>
<gene>
    <name evidence="8" type="ORF">DNU06_08840</name>
</gene>
<keyword evidence="5 6" id="KW-0472">Membrane</keyword>
<feature type="transmembrane region" description="Helical" evidence="6">
    <location>
        <begin position="644"/>
        <end position="666"/>
    </location>
</feature>
<feature type="transmembrane region" description="Helical" evidence="6">
    <location>
        <begin position="328"/>
        <end position="347"/>
    </location>
</feature>
<feature type="transmembrane region" description="Helical" evidence="6">
    <location>
        <begin position="672"/>
        <end position="691"/>
    </location>
</feature>
<dbReference type="SUPFAM" id="SSF82866">
    <property type="entry name" value="Multidrug efflux transporter AcrB transmembrane domain"/>
    <property type="match status" value="2"/>
</dbReference>
<keyword evidence="9" id="KW-1185">Reference proteome</keyword>
<reference evidence="8 9" key="1">
    <citation type="submission" date="2018-06" db="EMBL/GenBank/DDBJ databases">
        <title>The draft genome sequence of Crocinitomix sp. SM1701.</title>
        <authorList>
            <person name="Zhang X."/>
        </authorList>
    </citation>
    <scope>NUCLEOTIDE SEQUENCE [LARGE SCALE GENOMIC DNA]</scope>
    <source>
        <strain evidence="8 9">SM1701</strain>
    </source>
</reference>
<feature type="transmembrane region" description="Helical" evidence="6">
    <location>
        <begin position="416"/>
        <end position="434"/>
    </location>
</feature>
<protein>
    <recommendedName>
        <fullName evidence="7">SSD domain-containing protein</fullName>
    </recommendedName>
</protein>
<evidence type="ECO:0000313" key="8">
    <source>
        <dbReference type="EMBL" id="PZE17367.1"/>
    </source>
</evidence>
<dbReference type="Gene3D" id="1.20.1640.10">
    <property type="entry name" value="Multidrug efflux transporter AcrB transmembrane domain"/>
    <property type="match status" value="2"/>
</dbReference>
<dbReference type="Proteomes" id="UP000249248">
    <property type="component" value="Unassembled WGS sequence"/>
</dbReference>
<dbReference type="InterPro" id="IPR004869">
    <property type="entry name" value="MMPL_dom"/>
</dbReference>
<dbReference type="AlphaFoldDB" id="A0A2W1MZM3"/>
<evidence type="ECO:0000259" key="7">
    <source>
        <dbReference type="PROSITE" id="PS50156"/>
    </source>
</evidence>
<feature type="transmembrane region" description="Helical" evidence="6">
    <location>
        <begin position="231"/>
        <end position="250"/>
    </location>
</feature>
<feature type="transmembrane region" description="Helical" evidence="6">
    <location>
        <begin position="29"/>
        <end position="48"/>
    </location>
</feature>
<feature type="transmembrane region" description="Helical" evidence="6">
    <location>
        <begin position="712"/>
        <end position="736"/>
    </location>
</feature>
<dbReference type="GO" id="GO:0005886">
    <property type="term" value="C:plasma membrane"/>
    <property type="evidence" value="ECO:0007669"/>
    <property type="project" value="UniProtKB-SubCell"/>
</dbReference>
<comment type="caution">
    <text evidence="8">The sequence shown here is derived from an EMBL/GenBank/DDBJ whole genome shotgun (WGS) entry which is preliminary data.</text>
</comment>
<evidence type="ECO:0000256" key="3">
    <source>
        <dbReference type="ARBA" id="ARBA00022692"/>
    </source>
</evidence>
<keyword evidence="2" id="KW-1003">Cell membrane</keyword>
<feature type="transmembrane region" description="Helical" evidence="6">
    <location>
        <begin position="614"/>
        <end position="637"/>
    </location>
</feature>
<evidence type="ECO:0000256" key="2">
    <source>
        <dbReference type="ARBA" id="ARBA00022475"/>
    </source>
</evidence>
<name>A0A2W1MZM3_9FLAO</name>
<comment type="subcellular location">
    <subcellularLocation>
        <location evidence="1">Cell membrane</location>
        <topology evidence="1">Multi-pass membrane protein</topology>
    </subcellularLocation>
</comment>
<keyword evidence="4 6" id="KW-1133">Transmembrane helix</keyword>
<dbReference type="InterPro" id="IPR050545">
    <property type="entry name" value="Mycobact_MmpL"/>
</dbReference>
<evidence type="ECO:0000313" key="9">
    <source>
        <dbReference type="Proteomes" id="UP000249248"/>
    </source>
</evidence>
<feature type="transmembrane region" description="Helical" evidence="6">
    <location>
        <begin position="359"/>
        <end position="383"/>
    </location>
</feature>
<evidence type="ECO:0000256" key="1">
    <source>
        <dbReference type="ARBA" id="ARBA00004651"/>
    </source>
</evidence>
<evidence type="ECO:0000256" key="5">
    <source>
        <dbReference type="ARBA" id="ARBA00023136"/>
    </source>
</evidence>
<feature type="domain" description="SSD" evidence="7">
    <location>
        <begin position="261"/>
        <end position="382"/>
    </location>
</feature>
<dbReference type="EMBL" id="QKSB01000004">
    <property type="protein sequence ID" value="PZE17367.1"/>
    <property type="molecule type" value="Genomic_DNA"/>
</dbReference>
<dbReference type="PANTHER" id="PTHR33406">
    <property type="entry name" value="MEMBRANE PROTEIN MJ1562-RELATED"/>
    <property type="match status" value="1"/>
</dbReference>
<accession>A0A2W1MZM3</accession>
<keyword evidence="3 6" id="KW-0812">Transmembrane</keyword>
<feature type="transmembrane region" description="Helical" evidence="6">
    <location>
        <begin position="742"/>
        <end position="771"/>
    </location>
</feature>
<dbReference type="Pfam" id="PF03176">
    <property type="entry name" value="MMPL"/>
    <property type="match status" value="2"/>
</dbReference>
<proteinExistence type="predicted"/>
<dbReference type="PANTHER" id="PTHR33406:SF12">
    <property type="entry name" value="BLR2997 PROTEIN"/>
    <property type="match status" value="1"/>
</dbReference>
<dbReference type="InterPro" id="IPR000731">
    <property type="entry name" value="SSD"/>
</dbReference>